<protein>
    <recommendedName>
        <fullName evidence="2">Nephrocystin 3-like N-terminal domain-containing protein</fullName>
    </recommendedName>
</protein>
<dbReference type="OrthoDB" id="3550462at2759"/>
<dbReference type="SUPFAM" id="SSF52540">
    <property type="entry name" value="P-loop containing nucleoside triphosphate hydrolases"/>
    <property type="match status" value="1"/>
</dbReference>
<name>A0A2J6SFZ8_9HELO</name>
<accession>A0A2J6SFZ8</accession>
<dbReference type="Proteomes" id="UP000235371">
    <property type="component" value="Unassembled WGS sequence"/>
</dbReference>
<evidence type="ECO:0000313" key="4">
    <source>
        <dbReference type="Proteomes" id="UP000235371"/>
    </source>
</evidence>
<dbReference type="PANTHER" id="PTHR10039">
    <property type="entry name" value="AMELOGENIN"/>
    <property type="match status" value="1"/>
</dbReference>
<dbReference type="Gene3D" id="3.40.50.300">
    <property type="entry name" value="P-loop containing nucleotide triphosphate hydrolases"/>
    <property type="match status" value="1"/>
</dbReference>
<dbReference type="GeneID" id="36579645"/>
<dbReference type="InterPro" id="IPR027417">
    <property type="entry name" value="P-loop_NTPase"/>
</dbReference>
<organism evidence="3 4">
    <name type="scientific">Hyaloscypha bicolor E</name>
    <dbReference type="NCBI Taxonomy" id="1095630"/>
    <lineage>
        <taxon>Eukaryota</taxon>
        <taxon>Fungi</taxon>
        <taxon>Dikarya</taxon>
        <taxon>Ascomycota</taxon>
        <taxon>Pezizomycotina</taxon>
        <taxon>Leotiomycetes</taxon>
        <taxon>Helotiales</taxon>
        <taxon>Hyaloscyphaceae</taxon>
        <taxon>Hyaloscypha</taxon>
        <taxon>Hyaloscypha bicolor</taxon>
    </lineage>
</organism>
<keyword evidence="1" id="KW-0677">Repeat</keyword>
<dbReference type="AlphaFoldDB" id="A0A2J6SFZ8"/>
<dbReference type="RefSeq" id="XP_024726587.1">
    <property type="nucleotide sequence ID" value="XM_024871563.1"/>
</dbReference>
<dbReference type="EMBL" id="KZ613919">
    <property type="protein sequence ID" value="PMD49683.1"/>
    <property type="molecule type" value="Genomic_DNA"/>
</dbReference>
<sequence length="397" mass="45925">MDREKQESRYYHDKTQQRLDEFEVARVQQDEGQRARLEDYFARKAADEAERAERNMKESMGLRAWMAASDWTTSFNAAEKHRTENTGNWFIRHHKYKSWIENQFKRELNDVEFSERLLFISGKPGYGKTVLSTRIISDIRRCIGRDEPTDKGAIAFFYFNAQHHDSTSNESALRAIATQLLHDNKDDTDFIDLAVLLMDDMGSGQSTATEREIQSIIRIFLGRLGASFLIFDALDGCRDWEELLETLDNVTRGSKCSVVCLGRPHLCVVKSVGSNTSQFRLETEENLGDMKRYLEPKIQALYKRGKFPDSLTVTETVEKIVSRADSMFLWVVLMIGYLSSPLLTPNNRLQAINDIHILEGLDAMYKQILEDLKRRLPKSLWSITKRMFQWLVVAQTP</sequence>
<proteinExistence type="predicted"/>
<feature type="domain" description="Nephrocystin 3-like N-terminal" evidence="2">
    <location>
        <begin position="85"/>
        <end position="258"/>
    </location>
</feature>
<evidence type="ECO:0000313" key="3">
    <source>
        <dbReference type="EMBL" id="PMD49683.1"/>
    </source>
</evidence>
<keyword evidence="4" id="KW-1185">Reference proteome</keyword>
<dbReference type="Pfam" id="PF24883">
    <property type="entry name" value="NPHP3_N"/>
    <property type="match status" value="1"/>
</dbReference>
<evidence type="ECO:0000259" key="2">
    <source>
        <dbReference type="Pfam" id="PF24883"/>
    </source>
</evidence>
<reference evidence="3 4" key="1">
    <citation type="submission" date="2016-04" db="EMBL/GenBank/DDBJ databases">
        <title>A degradative enzymes factory behind the ericoid mycorrhizal symbiosis.</title>
        <authorList>
            <consortium name="DOE Joint Genome Institute"/>
            <person name="Martino E."/>
            <person name="Morin E."/>
            <person name="Grelet G."/>
            <person name="Kuo A."/>
            <person name="Kohler A."/>
            <person name="Daghino S."/>
            <person name="Barry K."/>
            <person name="Choi C."/>
            <person name="Cichocki N."/>
            <person name="Clum A."/>
            <person name="Copeland A."/>
            <person name="Hainaut M."/>
            <person name="Haridas S."/>
            <person name="Labutti K."/>
            <person name="Lindquist E."/>
            <person name="Lipzen A."/>
            <person name="Khouja H.-R."/>
            <person name="Murat C."/>
            <person name="Ohm R."/>
            <person name="Olson A."/>
            <person name="Spatafora J."/>
            <person name="Veneault-Fourrey C."/>
            <person name="Henrissat B."/>
            <person name="Grigoriev I."/>
            <person name="Martin F."/>
            <person name="Perotto S."/>
        </authorList>
    </citation>
    <scope>NUCLEOTIDE SEQUENCE [LARGE SCALE GENOMIC DNA]</scope>
    <source>
        <strain evidence="3 4">E</strain>
    </source>
</reference>
<evidence type="ECO:0000256" key="1">
    <source>
        <dbReference type="ARBA" id="ARBA00022737"/>
    </source>
</evidence>
<dbReference type="InterPro" id="IPR056884">
    <property type="entry name" value="NPHP3-like_N"/>
</dbReference>
<gene>
    <name evidence="3" type="ORF">K444DRAFT_281375</name>
</gene>
<dbReference type="InParanoid" id="A0A2J6SFZ8"/>